<feature type="transmembrane region" description="Helical" evidence="1">
    <location>
        <begin position="100"/>
        <end position="121"/>
    </location>
</feature>
<keyword evidence="1" id="KW-1133">Transmembrane helix</keyword>
<comment type="caution">
    <text evidence="2">The sequence shown here is derived from an EMBL/GenBank/DDBJ whole genome shotgun (WGS) entry which is preliminary data.</text>
</comment>
<dbReference type="AlphaFoldDB" id="A0A2W5C0E2"/>
<feature type="transmembrane region" description="Helical" evidence="1">
    <location>
        <begin position="67"/>
        <end position="88"/>
    </location>
</feature>
<feature type="transmembrane region" description="Helical" evidence="1">
    <location>
        <begin position="24"/>
        <end position="47"/>
    </location>
</feature>
<feature type="transmembrane region" description="Helical" evidence="1">
    <location>
        <begin position="208"/>
        <end position="232"/>
    </location>
</feature>
<feature type="transmembrane region" description="Helical" evidence="1">
    <location>
        <begin position="127"/>
        <end position="148"/>
    </location>
</feature>
<keyword evidence="1" id="KW-0472">Membrane</keyword>
<evidence type="ECO:0000313" key="2">
    <source>
        <dbReference type="EMBL" id="PZO88785.1"/>
    </source>
</evidence>
<evidence type="ECO:0008006" key="4">
    <source>
        <dbReference type="Google" id="ProtNLM"/>
    </source>
</evidence>
<dbReference type="EMBL" id="QFNN01000081">
    <property type="protein sequence ID" value="PZO88785.1"/>
    <property type="molecule type" value="Genomic_DNA"/>
</dbReference>
<gene>
    <name evidence="2" type="ORF">DI623_11960</name>
</gene>
<dbReference type="Proteomes" id="UP000249066">
    <property type="component" value="Unassembled WGS sequence"/>
</dbReference>
<keyword evidence="1" id="KW-0812">Transmembrane</keyword>
<reference evidence="2 3" key="1">
    <citation type="submission" date="2017-08" db="EMBL/GenBank/DDBJ databases">
        <title>Infants hospitalized years apart are colonized by the same room-sourced microbial strains.</title>
        <authorList>
            <person name="Brooks B."/>
            <person name="Olm M.R."/>
            <person name="Firek B.A."/>
            <person name="Baker R."/>
            <person name="Thomas B.C."/>
            <person name="Morowitz M.J."/>
            <person name="Banfield J.F."/>
        </authorList>
    </citation>
    <scope>NUCLEOTIDE SEQUENCE [LARGE SCALE GENOMIC DNA]</scope>
    <source>
        <strain evidence="2">S2_018_000_R2_101</strain>
    </source>
</reference>
<feature type="transmembrane region" description="Helical" evidence="1">
    <location>
        <begin position="169"/>
        <end position="202"/>
    </location>
</feature>
<organism evidence="2 3">
    <name type="scientific">Sphingomonas sanxanigenens</name>
    <dbReference type="NCBI Taxonomy" id="397260"/>
    <lineage>
        <taxon>Bacteria</taxon>
        <taxon>Pseudomonadati</taxon>
        <taxon>Pseudomonadota</taxon>
        <taxon>Alphaproteobacteria</taxon>
        <taxon>Sphingomonadales</taxon>
        <taxon>Sphingomonadaceae</taxon>
        <taxon>Sphingomonas</taxon>
    </lineage>
</organism>
<protein>
    <recommendedName>
        <fullName evidence="4">Glycerophosphoryl diester phosphodiesterase membrane domain-containing protein</fullName>
    </recommendedName>
</protein>
<sequence length="237" mass="24843">MRKLDGGKAWADIMAMARGNAEPLALIGGLFIMLPALIAQVFAPFVPVATTVQARVNEQLAYFEANMGPLLAALIVSTLGQAVILSLLLDPDRPTVGRSFGIGAAGLIWLLIVNFLTAVVVGAGLTLFIVPGLYLFGRLAPVPAILFAERRTNPLQLFSRSFAITRGNGWRSLLLFAVIWVTATIVIAAAIAVVGIGASLAAGSLAAFITALVAAVLDTAFALLLLLTYAAIYRQLA</sequence>
<proteinExistence type="predicted"/>
<evidence type="ECO:0000313" key="3">
    <source>
        <dbReference type="Proteomes" id="UP000249066"/>
    </source>
</evidence>
<name>A0A2W5C0E2_9SPHN</name>
<accession>A0A2W5C0E2</accession>
<evidence type="ECO:0000256" key="1">
    <source>
        <dbReference type="SAM" id="Phobius"/>
    </source>
</evidence>